<name>A0A9X2PD95_9BACT</name>
<dbReference type="Gene3D" id="3.40.250.10">
    <property type="entry name" value="Rhodanese-like domain"/>
    <property type="match status" value="1"/>
</dbReference>
<dbReference type="InterPro" id="IPR001763">
    <property type="entry name" value="Rhodanese-like_dom"/>
</dbReference>
<comment type="caution">
    <text evidence="2">The sequence shown here is derived from an EMBL/GenBank/DDBJ whole genome shotgun (WGS) entry which is preliminary data.</text>
</comment>
<evidence type="ECO:0000313" key="2">
    <source>
        <dbReference type="EMBL" id="MCR9017459.1"/>
    </source>
</evidence>
<organism evidence="2 3">
    <name type="scientific">Aquiflexum gelatinilyticum</name>
    <dbReference type="NCBI Taxonomy" id="2961943"/>
    <lineage>
        <taxon>Bacteria</taxon>
        <taxon>Pseudomonadati</taxon>
        <taxon>Bacteroidota</taxon>
        <taxon>Cytophagia</taxon>
        <taxon>Cytophagales</taxon>
        <taxon>Cyclobacteriaceae</taxon>
        <taxon>Aquiflexum</taxon>
    </lineage>
</organism>
<proteinExistence type="predicted"/>
<dbReference type="Proteomes" id="UP001142175">
    <property type="component" value="Unassembled WGS sequence"/>
</dbReference>
<protein>
    <submittedName>
        <fullName evidence="2">Rhodanese-like domain-containing protein</fullName>
    </submittedName>
</protein>
<dbReference type="NCBIfam" id="NF045521">
    <property type="entry name" value="rhoda_near_glyco"/>
    <property type="match status" value="1"/>
</dbReference>
<dbReference type="Pfam" id="PF00581">
    <property type="entry name" value="Rhodanese"/>
    <property type="match status" value="1"/>
</dbReference>
<evidence type="ECO:0000259" key="1">
    <source>
        <dbReference type="PROSITE" id="PS50206"/>
    </source>
</evidence>
<accession>A0A9X2PD95</accession>
<dbReference type="PROSITE" id="PS50206">
    <property type="entry name" value="RHODANESE_3"/>
    <property type="match status" value="1"/>
</dbReference>
<dbReference type="PANTHER" id="PTHR43031">
    <property type="entry name" value="FAD-DEPENDENT OXIDOREDUCTASE"/>
    <property type="match status" value="1"/>
</dbReference>
<sequence>MRIRILGIFLLGFLFYFPAFSQSFAYKTMLNGIYDNEFPLVYLDQDEILEKAILFDTREKEEYEVSHLKNARWVGYDTFSLESIKDIPKDKPIVVYCSVGARSQEIGKKLKSAGYKEVYNLYGGIFHWINEERPVYQDQKKTNRIHTYNRTWSIWVNKGEKVF</sequence>
<reference evidence="2" key="1">
    <citation type="submission" date="2022-08" db="EMBL/GenBank/DDBJ databases">
        <authorList>
            <person name="Zhang D."/>
        </authorList>
    </citation>
    <scope>NUCLEOTIDE SEQUENCE</scope>
    <source>
        <strain evidence="2">XJ19-11</strain>
    </source>
</reference>
<dbReference type="CDD" id="cd00158">
    <property type="entry name" value="RHOD"/>
    <property type="match status" value="1"/>
</dbReference>
<keyword evidence="3" id="KW-1185">Reference proteome</keyword>
<feature type="domain" description="Rhodanese" evidence="1">
    <location>
        <begin position="48"/>
        <end position="137"/>
    </location>
</feature>
<dbReference type="EMBL" id="JANSUY010000030">
    <property type="protein sequence ID" value="MCR9017459.1"/>
    <property type="molecule type" value="Genomic_DNA"/>
</dbReference>
<dbReference type="PANTHER" id="PTHR43031:SF1">
    <property type="entry name" value="PYRIDINE NUCLEOTIDE-DISULPHIDE OXIDOREDUCTASE"/>
    <property type="match status" value="1"/>
</dbReference>
<dbReference type="AlphaFoldDB" id="A0A9X2PD95"/>
<dbReference type="InterPro" id="IPR036873">
    <property type="entry name" value="Rhodanese-like_dom_sf"/>
</dbReference>
<dbReference type="SUPFAM" id="SSF52821">
    <property type="entry name" value="Rhodanese/Cell cycle control phosphatase"/>
    <property type="match status" value="1"/>
</dbReference>
<dbReference type="SMART" id="SM00450">
    <property type="entry name" value="RHOD"/>
    <property type="match status" value="1"/>
</dbReference>
<gene>
    <name evidence="2" type="ORF">NU887_20650</name>
</gene>
<dbReference type="InterPro" id="IPR050229">
    <property type="entry name" value="GlpE_sulfurtransferase"/>
</dbReference>
<evidence type="ECO:0000313" key="3">
    <source>
        <dbReference type="Proteomes" id="UP001142175"/>
    </source>
</evidence>
<dbReference type="RefSeq" id="WP_258425293.1">
    <property type="nucleotide sequence ID" value="NZ_JANSUY010000030.1"/>
</dbReference>